<keyword evidence="2" id="KW-1185">Reference proteome</keyword>
<dbReference type="AlphaFoldDB" id="A0AA88LLT7"/>
<protein>
    <submittedName>
        <fullName evidence="1">Uncharacterized protein</fullName>
    </submittedName>
</protein>
<reference evidence="1" key="1">
    <citation type="submission" date="2023-07" db="EMBL/GenBank/DDBJ databases">
        <title>Chromosome-level Genome Assembly of Striped Snakehead (Channa striata).</title>
        <authorList>
            <person name="Liu H."/>
        </authorList>
    </citation>
    <scope>NUCLEOTIDE SEQUENCE</scope>
    <source>
        <strain evidence="1">Gz</strain>
        <tissue evidence="1">Muscle</tissue>
    </source>
</reference>
<evidence type="ECO:0000313" key="1">
    <source>
        <dbReference type="EMBL" id="KAK2822358.1"/>
    </source>
</evidence>
<name>A0AA88LLT7_CHASR</name>
<accession>A0AA88LLT7</accession>
<proteinExistence type="predicted"/>
<comment type="caution">
    <text evidence="1">The sequence shown here is derived from an EMBL/GenBank/DDBJ whole genome shotgun (WGS) entry which is preliminary data.</text>
</comment>
<organism evidence="1 2">
    <name type="scientific">Channa striata</name>
    <name type="common">Snakehead murrel</name>
    <name type="synonym">Ophicephalus striatus</name>
    <dbReference type="NCBI Taxonomy" id="64152"/>
    <lineage>
        <taxon>Eukaryota</taxon>
        <taxon>Metazoa</taxon>
        <taxon>Chordata</taxon>
        <taxon>Craniata</taxon>
        <taxon>Vertebrata</taxon>
        <taxon>Euteleostomi</taxon>
        <taxon>Actinopterygii</taxon>
        <taxon>Neopterygii</taxon>
        <taxon>Teleostei</taxon>
        <taxon>Neoteleostei</taxon>
        <taxon>Acanthomorphata</taxon>
        <taxon>Anabantaria</taxon>
        <taxon>Anabantiformes</taxon>
        <taxon>Channoidei</taxon>
        <taxon>Channidae</taxon>
        <taxon>Channa</taxon>
    </lineage>
</organism>
<sequence length="68" mass="7560">MPGKVFGDGGLWISKDKNNECSDRRHLNKFSVPVEPCDELSAQQKDMWPVGMTSAWGQTPGQEGPEVR</sequence>
<gene>
    <name evidence="1" type="ORF">Q5P01_022423</name>
</gene>
<dbReference type="Proteomes" id="UP001187415">
    <property type="component" value="Unassembled WGS sequence"/>
</dbReference>
<dbReference type="EMBL" id="JAUPFM010000018">
    <property type="protein sequence ID" value="KAK2822358.1"/>
    <property type="molecule type" value="Genomic_DNA"/>
</dbReference>
<evidence type="ECO:0000313" key="2">
    <source>
        <dbReference type="Proteomes" id="UP001187415"/>
    </source>
</evidence>